<evidence type="ECO:0000313" key="2">
    <source>
        <dbReference type="Proteomes" id="UP001348265"/>
    </source>
</evidence>
<dbReference type="Gene3D" id="3.60.15.10">
    <property type="entry name" value="Ribonuclease Z/Hydroxyacylglutathione hydrolase-like"/>
    <property type="match status" value="1"/>
</dbReference>
<reference evidence="1 2" key="1">
    <citation type="submission" date="2023-08" db="EMBL/GenBank/DDBJ databases">
        <authorList>
            <person name="Sharma P."/>
            <person name="Verma V."/>
            <person name="Mohan M.K."/>
            <person name="Dubey A.K."/>
        </authorList>
    </citation>
    <scope>NUCLEOTIDE SEQUENCE [LARGE SCALE GENOMIC DNA]</scope>
    <source>
        <strain evidence="1 2">ADP4</strain>
    </source>
</reference>
<sequence length="84" mass="8613">MTPPPASPGTGPVPIVPGVWQLPFPVGHVYLVRLSDGGFAAVDTGVPGSAPAILEAVSRLAGEPDALRQILLTHSFFPLSKSVS</sequence>
<accession>A0ABU7WX11</accession>
<gene>
    <name evidence="1" type="ORF">RB636_21225</name>
</gene>
<dbReference type="Proteomes" id="UP001348265">
    <property type="component" value="Unassembled WGS sequence"/>
</dbReference>
<protein>
    <recommendedName>
        <fullName evidence="3">MBL fold metallo-hydrolase</fullName>
    </recommendedName>
</protein>
<evidence type="ECO:0000313" key="1">
    <source>
        <dbReference type="EMBL" id="MEF3115702.1"/>
    </source>
</evidence>
<dbReference type="SUPFAM" id="SSF56281">
    <property type="entry name" value="Metallo-hydrolase/oxidoreductase"/>
    <property type="match status" value="1"/>
</dbReference>
<organism evidence="1 2">
    <name type="scientific">Streptomyces chrestomyceticus</name>
    <dbReference type="NCBI Taxonomy" id="68185"/>
    <lineage>
        <taxon>Bacteria</taxon>
        <taxon>Bacillati</taxon>
        <taxon>Actinomycetota</taxon>
        <taxon>Actinomycetes</taxon>
        <taxon>Kitasatosporales</taxon>
        <taxon>Streptomycetaceae</taxon>
        <taxon>Streptomyces</taxon>
    </lineage>
</organism>
<name>A0ABU7WX11_9ACTN</name>
<dbReference type="EMBL" id="JAVFKM010000010">
    <property type="protein sequence ID" value="MEF3115702.1"/>
    <property type="molecule type" value="Genomic_DNA"/>
</dbReference>
<evidence type="ECO:0008006" key="3">
    <source>
        <dbReference type="Google" id="ProtNLM"/>
    </source>
</evidence>
<keyword evidence="2" id="KW-1185">Reference proteome</keyword>
<dbReference type="RefSeq" id="WP_331787746.1">
    <property type="nucleotide sequence ID" value="NZ_JAVFKM010000010.1"/>
</dbReference>
<dbReference type="InterPro" id="IPR036866">
    <property type="entry name" value="RibonucZ/Hydroxyglut_hydro"/>
</dbReference>
<proteinExistence type="predicted"/>
<comment type="caution">
    <text evidence="1">The sequence shown here is derived from an EMBL/GenBank/DDBJ whole genome shotgun (WGS) entry which is preliminary data.</text>
</comment>